<gene>
    <name evidence="2" type="ORF">SBOR_4975</name>
</gene>
<protein>
    <submittedName>
        <fullName evidence="2">Uncharacterized protein</fullName>
    </submittedName>
</protein>
<evidence type="ECO:0000313" key="3">
    <source>
        <dbReference type="Proteomes" id="UP000019487"/>
    </source>
</evidence>
<feature type="compositionally biased region" description="Basic residues" evidence="1">
    <location>
        <begin position="135"/>
        <end position="148"/>
    </location>
</feature>
<evidence type="ECO:0000313" key="2">
    <source>
        <dbReference type="EMBL" id="ESZ94628.1"/>
    </source>
</evidence>
<keyword evidence="3" id="KW-1185">Reference proteome</keyword>
<dbReference type="PANTHER" id="PTHR38846">
    <property type="entry name" value="C3H1-TYPE DOMAIN-CONTAINING PROTEIN"/>
    <property type="match status" value="1"/>
</dbReference>
<accession>W9CFE6</accession>
<feature type="compositionally biased region" description="Polar residues" evidence="1">
    <location>
        <begin position="33"/>
        <end position="45"/>
    </location>
</feature>
<feature type="compositionally biased region" description="Basic and acidic residues" evidence="1">
    <location>
        <begin position="68"/>
        <end position="85"/>
    </location>
</feature>
<feature type="compositionally biased region" description="Basic residues" evidence="1">
    <location>
        <begin position="87"/>
        <end position="96"/>
    </location>
</feature>
<dbReference type="STRING" id="1432307.W9CFE6"/>
<comment type="caution">
    <text evidence="2">The sequence shown here is derived from an EMBL/GenBank/DDBJ whole genome shotgun (WGS) entry which is preliminary data.</text>
</comment>
<feature type="region of interest" description="Disordered" evidence="1">
    <location>
        <begin position="1"/>
        <end position="49"/>
    </location>
</feature>
<dbReference type="AlphaFoldDB" id="W9CFE6"/>
<sequence>MALIPKNSIPNPPQSISDSSDDEDGARIYTPPETDSTDGPSSSTYLPDISHFGDIIQGLRNIKLSQVDADKSDASEQEVGKDLSANKKTRRSKAKKIVPADTAVSNVTDALQSLTVSNEGTTDHLEQERTNAKSAKNRREKERKKRRKAELAAEDANKDIDAANANDKSDYRIIKDAGYRSMKQFMDIHGLRLHDSEDIATAKTIIKDMWEMSLDKYQYPDNQAASVEEEEDEEEVPEKTVGYGAISNYKWLKDSEWDNIRDFMVAHGFDWHDFDDRTAAKELIERIKEDQAFEKQAKQPLPRMRNEVGYASATPKTAKTKKKTVVGLWEDYFGNETQLANWQRLCVDVGMEEIPSSITKCRKALGKVWVNIYDFLDAKAEGKPVKRYKSEQKLAMYTMKSGKIYPKKQAKQGGPARVLLAHIFGH</sequence>
<dbReference type="Proteomes" id="UP000019487">
    <property type="component" value="Unassembled WGS sequence"/>
</dbReference>
<feature type="region of interest" description="Disordered" evidence="1">
    <location>
        <begin position="115"/>
        <end position="153"/>
    </location>
</feature>
<dbReference type="PANTHER" id="PTHR38846:SF1">
    <property type="entry name" value="C3H1-TYPE DOMAIN-CONTAINING PROTEIN"/>
    <property type="match status" value="1"/>
</dbReference>
<dbReference type="EMBL" id="AYSA01000233">
    <property type="protein sequence ID" value="ESZ94628.1"/>
    <property type="molecule type" value="Genomic_DNA"/>
</dbReference>
<reference evidence="2 3" key="1">
    <citation type="journal article" date="2014" name="Genome Announc.">
        <title>Draft genome sequence of Sclerotinia borealis, a psychrophilic plant pathogenic fungus.</title>
        <authorList>
            <person name="Mardanov A.V."/>
            <person name="Beletsky A.V."/>
            <person name="Kadnikov V.V."/>
            <person name="Ignatov A.N."/>
            <person name="Ravin N.V."/>
        </authorList>
    </citation>
    <scope>NUCLEOTIDE SEQUENCE [LARGE SCALE GENOMIC DNA]</scope>
    <source>
        <strain evidence="3">F-4157</strain>
    </source>
</reference>
<feature type="compositionally biased region" description="Basic and acidic residues" evidence="1">
    <location>
        <begin position="121"/>
        <end position="131"/>
    </location>
</feature>
<dbReference type="OrthoDB" id="6105938at2759"/>
<feature type="region of interest" description="Disordered" evidence="1">
    <location>
        <begin position="68"/>
        <end position="98"/>
    </location>
</feature>
<dbReference type="HOGENOM" id="CLU_053019_0_0_1"/>
<proteinExistence type="predicted"/>
<evidence type="ECO:0000256" key="1">
    <source>
        <dbReference type="SAM" id="MobiDB-lite"/>
    </source>
</evidence>
<name>W9CFE6_SCLBF</name>
<organism evidence="2 3">
    <name type="scientific">Sclerotinia borealis (strain F-4128)</name>
    <dbReference type="NCBI Taxonomy" id="1432307"/>
    <lineage>
        <taxon>Eukaryota</taxon>
        <taxon>Fungi</taxon>
        <taxon>Dikarya</taxon>
        <taxon>Ascomycota</taxon>
        <taxon>Pezizomycotina</taxon>
        <taxon>Leotiomycetes</taxon>
        <taxon>Helotiales</taxon>
        <taxon>Sclerotiniaceae</taxon>
        <taxon>Sclerotinia</taxon>
    </lineage>
</organism>